<dbReference type="EMBL" id="CAJVPG010000422">
    <property type="protein sequence ID" value="CAG8406779.1"/>
    <property type="molecule type" value="Genomic_DNA"/>
</dbReference>
<feature type="region of interest" description="Disordered" evidence="4">
    <location>
        <begin position="169"/>
        <end position="239"/>
    </location>
</feature>
<dbReference type="CDD" id="cd22584">
    <property type="entry name" value="Rcat_RBR_unk"/>
    <property type="match status" value="1"/>
</dbReference>
<organism evidence="5 6">
    <name type="scientific">Penicillium salamii</name>
    <dbReference type="NCBI Taxonomy" id="1612424"/>
    <lineage>
        <taxon>Eukaryota</taxon>
        <taxon>Fungi</taxon>
        <taxon>Dikarya</taxon>
        <taxon>Ascomycota</taxon>
        <taxon>Pezizomycotina</taxon>
        <taxon>Eurotiomycetes</taxon>
        <taxon>Eurotiomycetidae</taxon>
        <taxon>Eurotiales</taxon>
        <taxon>Aspergillaceae</taxon>
        <taxon>Penicillium</taxon>
    </lineage>
</organism>
<feature type="compositionally biased region" description="Basic residues" evidence="4">
    <location>
        <begin position="177"/>
        <end position="195"/>
    </location>
</feature>
<dbReference type="Gene3D" id="1.20.120.1750">
    <property type="match status" value="1"/>
</dbReference>
<evidence type="ECO:0000313" key="6">
    <source>
        <dbReference type="Proteomes" id="UP001152649"/>
    </source>
</evidence>
<dbReference type="GO" id="GO:0008270">
    <property type="term" value="F:zinc ion binding"/>
    <property type="evidence" value="ECO:0007669"/>
    <property type="project" value="UniProtKB-KW"/>
</dbReference>
<evidence type="ECO:0000256" key="3">
    <source>
        <dbReference type="ARBA" id="ARBA00022833"/>
    </source>
</evidence>
<dbReference type="PROSITE" id="PS00518">
    <property type="entry name" value="ZF_RING_1"/>
    <property type="match status" value="1"/>
</dbReference>
<comment type="caution">
    <text evidence="5">The sequence shown here is derived from an EMBL/GenBank/DDBJ whole genome shotgun (WGS) entry which is preliminary data.</text>
</comment>
<evidence type="ECO:0000256" key="4">
    <source>
        <dbReference type="SAM" id="MobiDB-lite"/>
    </source>
</evidence>
<dbReference type="OrthoDB" id="1706657at2759"/>
<proteinExistence type="predicted"/>
<dbReference type="InterPro" id="IPR017907">
    <property type="entry name" value="Znf_RING_CS"/>
</dbReference>
<name>A0A9W4NQ35_9EURO</name>
<evidence type="ECO:0000256" key="1">
    <source>
        <dbReference type="ARBA" id="ARBA00022723"/>
    </source>
</evidence>
<evidence type="ECO:0000256" key="2">
    <source>
        <dbReference type="ARBA" id="ARBA00022771"/>
    </source>
</evidence>
<dbReference type="Proteomes" id="UP001152649">
    <property type="component" value="Unassembled WGS sequence"/>
</dbReference>
<sequence length="591" mass="67250">MGRFGWDHPLSRQTTLQQSMQYVDFWADVYMSTRDERETIDAKILTLREEVDEAHMLAEQKIYIGITYCDALSEANRLDVRRTRLNSFFHFFRDPDNFLDGPRNPLGRMLEHVGLELENIPVREGYYASLRFLREVMLEVKARDSKYEVQFGKPYNLLGAFEYITEDEDEFNEQRRQRQTTKKAQASKKTTKAKAGKSGPTPKDTAQPKASGNGQESSGTNRDKEITPPKPSVWDRPLRDDEWSISDSLTVEEFWHSCGIDPSKFNAGKADANASTTGISSPAADTEQACNNLTALTIGSESDSKLTSCTSCMEDVIGRDMVWSACDHPYCAKCALYMLEESFKKGIIFPPRCCDGFLLFETKKHLFSTEIWARFELETTKSNDPSPLYCYDPRCSAYIPPERRGACQNCTKKTCVKCIRAKHRGPCDLRGTDQDRQLKELALENSWRRCEGCGHMVELKFGCNHMTYVPYPYPSSSLIQANQTSCVCGHQFCYKCGWEWKTCGCPQYGDSFVPERVDPRRDPNDPLFDPRRVCSHSEGWTRRPEDTSCAGCQRTKTYAVLECKQCSLVMCGPCRKNVADSRDAGHVIDGF</sequence>
<keyword evidence="2" id="KW-0863">Zinc-finger</keyword>
<keyword evidence="1" id="KW-0479">Metal-binding</keyword>
<dbReference type="SUPFAM" id="SSF57850">
    <property type="entry name" value="RING/U-box"/>
    <property type="match status" value="1"/>
</dbReference>
<keyword evidence="3" id="KW-0862">Zinc</keyword>
<dbReference type="PANTHER" id="PTHR11685">
    <property type="entry name" value="RBR FAMILY RING FINGER AND IBR DOMAIN-CONTAINING"/>
    <property type="match status" value="1"/>
</dbReference>
<reference evidence="5" key="1">
    <citation type="submission" date="2021-07" db="EMBL/GenBank/DDBJ databases">
        <authorList>
            <person name="Branca A.L. A."/>
        </authorList>
    </citation>
    <scope>NUCLEOTIDE SEQUENCE</scope>
</reference>
<keyword evidence="6" id="KW-1185">Reference proteome</keyword>
<accession>A0A9W4NQ35</accession>
<dbReference type="AlphaFoldDB" id="A0A9W4NQ35"/>
<dbReference type="InterPro" id="IPR031127">
    <property type="entry name" value="E3_UB_ligase_RBR"/>
</dbReference>
<evidence type="ECO:0000313" key="5">
    <source>
        <dbReference type="EMBL" id="CAG8406779.1"/>
    </source>
</evidence>
<feature type="compositionally biased region" description="Polar residues" evidence="4">
    <location>
        <begin position="208"/>
        <end position="220"/>
    </location>
</feature>
<dbReference type="GO" id="GO:0004842">
    <property type="term" value="F:ubiquitin-protein transferase activity"/>
    <property type="evidence" value="ECO:0007669"/>
    <property type="project" value="InterPro"/>
</dbReference>
<protein>
    <recommendedName>
        <fullName evidence="7">RING-type domain-containing protein</fullName>
    </recommendedName>
</protein>
<dbReference type="GO" id="GO:0016567">
    <property type="term" value="P:protein ubiquitination"/>
    <property type="evidence" value="ECO:0007669"/>
    <property type="project" value="InterPro"/>
</dbReference>
<gene>
    <name evidence="5" type="ORF">PSALAMII_LOCUS8374</name>
</gene>
<evidence type="ECO:0008006" key="7">
    <source>
        <dbReference type="Google" id="ProtNLM"/>
    </source>
</evidence>